<sequence>MMVTAMKSKIGLVTNSFIPVPLNDVVMEIVEGIGNLRNAAEPSSQLFFNELVVCTQKNNKISIAVTDKLNVNDITEIKKLIRPSQIQLLIYILFSWRRHQNKEFIFNVGEYFSLKGIRRRAENMKRLREDLSILSSINIEIVGRKKGKEYQVYGNLLTFDMIGRDIYIQLGTWIDNLDPHPFTLINQNFFIPHYKNHIPLVMLSLKFAQLCKLNAKKASGELVVHHDTLLKFLGITHQQIKKQGYSYYVEMFSSMFYQLAFEGYEIYFLTDIHDYFSFLNAKVAYKNTRLKEYYESM</sequence>
<evidence type="ECO:0000313" key="1">
    <source>
        <dbReference type="EMBL" id="NIK15872.1"/>
    </source>
</evidence>
<keyword evidence="2" id="KW-1185">Reference proteome</keyword>
<dbReference type="RefSeq" id="WP_166910987.1">
    <property type="nucleotide sequence ID" value="NZ_JAASRS010000001.1"/>
</dbReference>
<dbReference type="EMBL" id="JAASRS010000001">
    <property type="protein sequence ID" value="NIK15872.1"/>
    <property type="molecule type" value="Genomic_DNA"/>
</dbReference>
<name>A0A846MJQ1_9BACL</name>
<dbReference type="Proteomes" id="UP000532769">
    <property type="component" value="Unassembled WGS sequence"/>
</dbReference>
<dbReference type="AlphaFoldDB" id="A0A846MJQ1"/>
<organism evidence="1 2">
    <name type="scientific">Saccharococcus thermophilus</name>
    <dbReference type="NCBI Taxonomy" id="29396"/>
    <lineage>
        <taxon>Bacteria</taxon>
        <taxon>Bacillati</taxon>
        <taxon>Bacillota</taxon>
        <taxon>Bacilli</taxon>
        <taxon>Bacillales</taxon>
        <taxon>Anoxybacillaceae</taxon>
        <taxon>Saccharococcus</taxon>
    </lineage>
</organism>
<protein>
    <submittedName>
        <fullName evidence="1">Uncharacterized protein</fullName>
    </submittedName>
</protein>
<proteinExistence type="predicted"/>
<reference evidence="1 2" key="1">
    <citation type="submission" date="2020-03" db="EMBL/GenBank/DDBJ databases">
        <title>Genomic Encyclopedia of Archaeal and Bacterial Type Strains, Phase II (KMG-II): from individual species to whole genera.</title>
        <authorList>
            <person name="Goeker M."/>
        </authorList>
    </citation>
    <scope>NUCLEOTIDE SEQUENCE [LARGE SCALE GENOMIC DNA]</scope>
    <source>
        <strain evidence="1 2">DSM 4749</strain>
    </source>
</reference>
<evidence type="ECO:0000313" key="2">
    <source>
        <dbReference type="Proteomes" id="UP000532769"/>
    </source>
</evidence>
<accession>A0A846MJQ1</accession>
<gene>
    <name evidence="1" type="ORF">BDD39_002382</name>
</gene>
<comment type="caution">
    <text evidence="1">The sequence shown here is derived from an EMBL/GenBank/DDBJ whole genome shotgun (WGS) entry which is preliminary data.</text>
</comment>